<evidence type="ECO:0000313" key="4">
    <source>
        <dbReference type="WBParaSite" id="PDA_v2.g22785.t1"/>
    </source>
</evidence>
<protein>
    <submittedName>
        <fullName evidence="4">Cadherin domain-containing protein</fullName>
    </submittedName>
</protein>
<proteinExistence type="predicted"/>
<accession>A0A914PVJ9</accession>
<dbReference type="GO" id="GO:0005509">
    <property type="term" value="F:calcium ion binding"/>
    <property type="evidence" value="ECO:0007669"/>
    <property type="project" value="UniProtKB-UniRule"/>
</dbReference>
<dbReference type="GO" id="GO:0007156">
    <property type="term" value="P:homophilic cell adhesion via plasma membrane adhesion molecules"/>
    <property type="evidence" value="ECO:0007669"/>
    <property type="project" value="InterPro"/>
</dbReference>
<dbReference type="WBParaSite" id="PDA_v2.g22785.t1">
    <property type="protein sequence ID" value="PDA_v2.g22785.t1"/>
    <property type="gene ID" value="PDA_v2.g22785"/>
</dbReference>
<feature type="domain" description="Cadherin" evidence="2">
    <location>
        <begin position="2"/>
        <end position="63"/>
    </location>
</feature>
<organism evidence="3 4">
    <name type="scientific">Panagrolaimus davidi</name>
    <dbReference type="NCBI Taxonomy" id="227884"/>
    <lineage>
        <taxon>Eukaryota</taxon>
        <taxon>Metazoa</taxon>
        <taxon>Ecdysozoa</taxon>
        <taxon>Nematoda</taxon>
        <taxon>Chromadorea</taxon>
        <taxon>Rhabditida</taxon>
        <taxon>Tylenchina</taxon>
        <taxon>Panagrolaimomorpha</taxon>
        <taxon>Panagrolaimoidea</taxon>
        <taxon>Panagrolaimidae</taxon>
        <taxon>Panagrolaimus</taxon>
    </lineage>
</organism>
<dbReference type="Gene3D" id="2.60.40.60">
    <property type="entry name" value="Cadherins"/>
    <property type="match status" value="1"/>
</dbReference>
<evidence type="ECO:0000259" key="2">
    <source>
        <dbReference type="PROSITE" id="PS50268"/>
    </source>
</evidence>
<dbReference type="AlphaFoldDB" id="A0A914PVJ9"/>
<sequence length="89" mass="9878">MEKYFAVNGENGLITLNRDVKEFVGEKVTLRIEASDEGEPPQSTQADVVIDIEPSESEVIPKSEGADFSSNPENGAIQFSLRNYTYAFF</sequence>
<dbReference type="SUPFAM" id="SSF49313">
    <property type="entry name" value="Cadherin-like"/>
    <property type="match status" value="1"/>
</dbReference>
<evidence type="ECO:0000313" key="3">
    <source>
        <dbReference type="Proteomes" id="UP000887578"/>
    </source>
</evidence>
<name>A0A914PVJ9_9BILA</name>
<reference evidence="4" key="1">
    <citation type="submission" date="2022-11" db="UniProtKB">
        <authorList>
            <consortium name="WormBaseParasite"/>
        </authorList>
    </citation>
    <scope>IDENTIFICATION</scope>
</reference>
<dbReference type="PROSITE" id="PS50268">
    <property type="entry name" value="CADHERIN_2"/>
    <property type="match status" value="1"/>
</dbReference>
<dbReference type="CDD" id="cd11304">
    <property type="entry name" value="Cadherin_repeat"/>
    <property type="match status" value="1"/>
</dbReference>
<keyword evidence="1" id="KW-0106">Calcium</keyword>
<dbReference type="InterPro" id="IPR015919">
    <property type="entry name" value="Cadherin-like_sf"/>
</dbReference>
<keyword evidence="3" id="KW-1185">Reference proteome</keyword>
<dbReference type="GO" id="GO:0016020">
    <property type="term" value="C:membrane"/>
    <property type="evidence" value="ECO:0007669"/>
    <property type="project" value="InterPro"/>
</dbReference>
<dbReference type="Proteomes" id="UP000887578">
    <property type="component" value="Unplaced"/>
</dbReference>
<evidence type="ECO:0000256" key="1">
    <source>
        <dbReference type="PROSITE-ProRule" id="PRU00043"/>
    </source>
</evidence>
<dbReference type="InterPro" id="IPR002126">
    <property type="entry name" value="Cadherin-like_dom"/>
</dbReference>